<keyword evidence="2" id="KW-1185">Reference proteome</keyword>
<accession>A0A5N6ZWA9</accession>
<evidence type="ECO:0000313" key="2">
    <source>
        <dbReference type="Proteomes" id="UP000326268"/>
    </source>
</evidence>
<sequence>MAAINDGPLMLAHFDQQLFNCEKWNTTQLSTKYFWNSKQHQIHVGHPVYESLPGRETTHNWSPHIASFSSLERVNTDLQSANANLLKENADLRRRLAISTNFSRDQSGLITKLAMAFDQLVSSPSTTQGSDFSMSALMDDLRTSKQNLMNLSETVIDQRQFMETQAYSISHLLRLNAELERQVSHSAQQNGSGEGRVGGW</sequence>
<proteinExistence type="predicted"/>
<protein>
    <submittedName>
        <fullName evidence="1">Uncharacterized protein</fullName>
    </submittedName>
</protein>
<organism evidence="1 2">
    <name type="scientific">Aspergillus caelatus</name>
    <dbReference type="NCBI Taxonomy" id="61420"/>
    <lineage>
        <taxon>Eukaryota</taxon>
        <taxon>Fungi</taxon>
        <taxon>Dikarya</taxon>
        <taxon>Ascomycota</taxon>
        <taxon>Pezizomycotina</taxon>
        <taxon>Eurotiomycetes</taxon>
        <taxon>Eurotiomycetidae</taxon>
        <taxon>Eurotiales</taxon>
        <taxon>Aspergillaceae</taxon>
        <taxon>Aspergillus</taxon>
        <taxon>Aspergillus subgen. Circumdati</taxon>
    </lineage>
</organism>
<reference evidence="1 2" key="1">
    <citation type="submission" date="2019-04" db="EMBL/GenBank/DDBJ databases">
        <title>Friends and foes A comparative genomics studyof 23 Aspergillus species from section Flavi.</title>
        <authorList>
            <consortium name="DOE Joint Genome Institute"/>
            <person name="Kjaerbolling I."/>
            <person name="Vesth T."/>
            <person name="Frisvad J.C."/>
            <person name="Nybo J.L."/>
            <person name="Theobald S."/>
            <person name="Kildgaard S."/>
            <person name="Isbrandt T."/>
            <person name="Kuo A."/>
            <person name="Sato A."/>
            <person name="Lyhne E.K."/>
            <person name="Kogle M.E."/>
            <person name="Wiebenga A."/>
            <person name="Kun R.S."/>
            <person name="Lubbers R.J."/>
            <person name="Makela M.R."/>
            <person name="Barry K."/>
            <person name="Chovatia M."/>
            <person name="Clum A."/>
            <person name="Daum C."/>
            <person name="Haridas S."/>
            <person name="He G."/>
            <person name="LaButti K."/>
            <person name="Lipzen A."/>
            <person name="Mondo S."/>
            <person name="Riley R."/>
            <person name="Salamov A."/>
            <person name="Simmons B.A."/>
            <person name="Magnuson J.K."/>
            <person name="Henrissat B."/>
            <person name="Mortensen U.H."/>
            <person name="Larsen T.O."/>
            <person name="Devries R.P."/>
            <person name="Grigoriev I.V."/>
            <person name="Machida M."/>
            <person name="Baker S.E."/>
            <person name="Andersen M.R."/>
        </authorList>
    </citation>
    <scope>NUCLEOTIDE SEQUENCE [LARGE SCALE GENOMIC DNA]</scope>
    <source>
        <strain evidence="1 2">CBS 763.97</strain>
    </source>
</reference>
<dbReference type="GeneID" id="43657502"/>
<name>A0A5N6ZWA9_9EURO</name>
<dbReference type="AlphaFoldDB" id="A0A5N6ZWA9"/>
<dbReference type="RefSeq" id="XP_031924634.1">
    <property type="nucleotide sequence ID" value="XM_032073056.1"/>
</dbReference>
<gene>
    <name evidence="1" type="ORF">BDV27DRAFT_160603</name>
</gene>
<dbReference type="EMBL" id="ML737731">
    <property type="protein sequence ID" value="KAE8361553.1"/>
    <property type="molecule type" value="Genomic_DNA"/>
</dbReference>
<dbReference type="Proteomes" id="UP000326268">
    <property type="component" value="Unassembled WGS sequence"/>
</dbReference>
<evidence type="ECO:0000313" key="1">
    <source>
        <dbReference type="EMBL" id="KAE8361553.1"/>
    </source>
</evidence>